<dbReference type="EMBL" id="JAZHRV010000001">
    <property type="protein sequence ID" value="MEH2557254.1"/>
    <property type="molecule type" value="Genomic_DNA"/>
</dbReference>
<sequence>MIQSGAHAAGVADQDGAYLANTPLRLGYIINDYQAAVVLVQHHAPIIFIMIRVRCERRTPPRLRACLIELQ</sequence>
<name>A0ABU8BFD4_9BRAD</name>
<protein>
    <submittedName>
        <fullName evidence="1">GDP-D-mannose dehydratase</fullName>
    </submittedName>
</protein>
<comment type="caution">
    <text evidence="1">The sequence shown here is derived from an EMBL/GenBank/DDBJ whole genome shotgun (WGS) entry which is preliminary data.</text>
</comment>
<proteinExistence type="predicted"/>
<accession>A0ABU8BFD4</accession>
<evidence type="ECO:0000313" key="1">
    <source>
        <dbReference type="EMBL" id="MEH2557254.1"/>
    </source>
</evidence>
<organism evidence="1 2">
    <name type="scientific">Bradyrhizobium algeriense</name>
    <dbReference type="NCBI Taxonomy" id="634784"/>
    <lineage>
        <taxon>Bacteria</taxon>
        <taxon>Pseudomonadati</taxon>
        <taxon>Pseudomonadota</taxon>
        <taxon>Alphaproteobacteria</taxon>
        <taxon>Hyphomicrobiales</taxon>
        <taxon>Nitrobacteraceae</taxon>
        <taxon>Bradyrhizobium</taxon>
    </lineage>
</organism>
<keyword evidence="2" id="KW-1185">Reference proteome</keyword>
<reference evidence="1 2" key="1">
    <citation type="submission" date="2024-02" db="EMBL/GenBank/DDBJ databases">
        <title>Adaptive strategies in a cosmopolitan and abundant soil bacterium.</title>
        <authorList>
            <person name="Carini P."/>
        </authorList>
    </citation>
    <scope>NUCLEOTIDE SEQUENCE [LARGE SCALE GENOMIC DNA]</scope>
    <source>
        <strain evidence="1 2">AZCC 1608</strain>
    </source>
</reference>
<gene>
    <name evidence="1" type="ORF">V1286_004783</name>
</gene>
<dbReference type="Proteomes" id="UP001364224">
    <property type="component" value="Unassembled WGS sequence"/>
</dbReference>
<evidence type="ECO:0000313" key="2">
    <source>
        <dbReference type="Proteomes" id="UP001364224"/>
    </source>
</evidence>